<dbReference type="EMBL" id="KN794336">
    <property type="protein sequence ID" value="KIH42644.1"/>
    <property type="molecule type" value="Genomic_DNA"/>
</dbReference>
<name>A0A0C2F6M2_9BILA</name>
<dbReference type="AlphaFoldDB" id="A0A0C2F6M2"/>
<reference evidence="1 2" key="1">
    <citation type="submission" date="2013-12" db="EMBL/GenBank/DDBJ databases">
        <title>Draft genome of the parsitic nematode Ancylostoma duodenale.</title>
        <authorList>
            <person name="Mitreva M."/>
        </authorList>
    </citation>
    <scope>NUCLEOTIDE SEQUENCE [LARGE SCALE GENOMIC DNA]</scope>
    <source>
        <strain evidence="1 2">Zhejiang</strain>
    </source>
</reference>
<accession>A0A0C2F6M2</accession>
<gene>
    <name evidence="1" type="ORF">ANCDUO_27369</name>
</gene>
<sequence>MGKKGHVPRLIKCVLPSQRFYFEALRKARSLRELPGYEHVFIGRSMTFEERQRDKKLRQQARDLNQRDHNGRKVYFVYKSQLVKVGELNSQRPVGKN</sequence>
<evidence type="ECO:0000313" key="2">
    <source>
        <dbReference type="Proteomes" id="UP000054047"/>
    </source>
</evidence>
<protein>
    <submittedName>
        <fullName evidence="1">Uncharacterized protein</fullName>
    </submittedName>
</protein>
<dbReference type="Proteomes" id="UP000054047">
    <property type="component" value="Unassembled WGS sequence"/>
</dbReference>
<proteinExistence type="predicted"/>
<dbReference type="OrthoDB" id="5869388at2759"/>
<evidence type="ECO:0000313" key="1">
    <source>
        <dbReference type="EMBL" id="KIH42644.1"/>
    </source>
</evidence>
<organism evidence="1 2">
    <name type="scientific">Ancylostoma duodenale</name>
    <dbReference type="NCBI Taxonomy" id="51022"/>
    <lineage>
        <taxon>Eukaryota</taxon>
        <taxon>Metazoa</taxon>
        <taxon>Ecdysozoa</taxon>
        <taxon>Nematoda</taxon>
        <taxon>Chromadorea</taxon>
        <taxon>Rhabditida</taxon>
        <taxon>Rhabditina</taxon>
        <taxon>Rhabditomorpha</taxon>
        <taxon>Strongyloidea</taxon>
        <taxon>Ancylostomatidae</taxon>
        <taxon>Ancylostomatinae</taxon>
        <taxon>Ancylostoma</taxon>
    </lineage>
</organism>
<keyword evidence="2" id="KW-1185">Reference proteome</keyword>